<accession>A0A8T2NMG8</accession>
<organism evidence="2 3">
    <name type="scientific">Albula glossodonta</name>
    <name type="common">roundjaw bonefish</name>
    <dbReference type="NCBI Taxonomy" id="121402"/>
    <lineage>
        <taxon>Eukaryota</taxon>
        <taxon>Metazoa</taxon>
        <taxon>Chordata</taxon>
        <taxon>Craniata</taxon>
        <taxon>Vertebrata</taxon>
        <taxon>Euteleostomi</taxon>
        <taxon>Actinopterygii</taxon>
        <taxon>Neopterygii</taxon>
        <taxon>Teleostei</taxon>
        <taxon>Albuliformes</taxon>
        <taxon>Albulidae</taxon>
        <taxon>Albula</taxon>
    </lineage>
</organism>
<evidence type="ECO:0000256" key="1">
    <source>
        <dbReference type="SAM" id="MobiDB-lite"/>
    </source>
</evidence>
<feature type="region of interest" description="Disordered" evidence="1">
    <location>
        <begin position="40"/>
        <end position="104"/>
    </location>
</feature>
<feature type="compositionally biased region" description="Acidic residues" evidence="1">
    <location>
        <begin position="57"/>
        <end position="70"/>
    </location>
</feature>
<feature type="compositionally biased region" description="Polar residues" evidence="1">
    <location>
        <begin position="89"/>
        <end position="102"/>
    </location>
</feature>
<evidence type="ECO:0000313" key="3">
    <source>
        <dbReference type="Proteomes" id="UP000824540"/>
    </source>
</evidence>
<dbReference type="OrthoDB" id="8693905at2759"/>
<dbReference type="Proteomes" id="UP000824540">
    <property type="component" value="Unassembled WGS sequence"/>
</dbReference>
<dbReference type="AlphaFoldDB" id="A0A8T2NMG8"/>
<reference evidence="2" key="1">
    <citation type="thesis" date="2021" institute="BYU ScholarsArchive" country="Provo, UT, USA">
        <title>Applications of and Algorithms for Genome Assembly and Genomic Analyses with an Emphasis on Marine Teleosts.</title>
        <authorList>
            <person name="Pickett B.D."/>
        </authorList>
    </citation>
    <scope>NUCLEOTIDE SEQUENCE</scope>
    <source>
        <strain evidence="2">HI-2016</strain>
    </source>
</reference>
<comment type="caution">
    <text evidence="2">The sequence shown here is derived from an EMBL/GenBank/DDBJ whole genome shotgun (WGS) entry which is preliminary data.</text>
</comment>
<gene>
    <name evidence="2" type="ORF">JZ751_020049</name>
</gene>
<keyword evidence="3" id="KW-1185">Reference proteome</keyword>
<evidence type="ECO:0000313" key="2">
    <source>
        <dbReference type="EMBL" id="KAG9340856.1"/>
    </source>
</evidence>
<name>A0A8T2NMG8_9TELE</name>
<sequence length="181" mass="19754">MELLHPGLRAHFSLCHGPWPTPSGDLLSVLHGSSLSSAKRVRRVPGSSGHLHRTEDGDWEWSDDEMDERSEEGKAAANQGRSRRICEGSQENKANANANNIPTDRLSAQHPQVSTATAEGCDLSRLGDLGTLPSLFLPTSLVWPEQNLSAVQPYEVQTPYIRGQSAVNMVLRLSGFVMSQV</sequence>
<protein>
    <submittedName>
        <fullName evidence="2">Uncharacterized protein</fullName>
    </submittedName>
</protein>
<dbReference type="EMBL" id="JAFBMS010000039">
    <property type="protein sequence ID" value="KAG9340856.1"/>
    <property type="molecule type" value="Genomic_DNA"/>
</dbReference>
<proteinExistence type="predicted"/>